<dbReference type="AlphaFoldDB" id="A0A484H3N3"/>
<feature type="non-terminal residue" evidence="1">
    <location>
        <position position="62"/>
    </location>
</feature>
<organism evidence="1 2">
    <name type="scientific">Sousa chinensis</name>
    <name type="common">Indo-pacific humpbacked dolphin</name>
    <name type="synonym">Steno chinensis</name>
    <dbReference type="NCBI Taxonomy" id="103600"/>
    <lineage>
        <taxon>Eukaryota</taxon>
        <taxon>Metazoa</taxon>
        <taxon>Chordata</taxon>
        <taxon>Craniata</taxon>
        <taxon>Vertebrata</taxon>
        <taxon>Euteleostomi</taxon>
        <taxon>Mammalia</taxon>
        <taxon>Eutheria</taxon>
        <taxon>Laurasiatheria</taxon>
        <taxon>Artiodactyla</taxon>
        <taxon>Whippomorpha</taxon>
        <taxon>Cetacea</taxon>
        <taxon>Odontoceti</taxon>
        <taxon>Delphinidae</taxon>
        <taxon>Sousa</taxon>
    </lineage>
</organism>
<gene>
    <name evidence="1" type="ORF">DBR06_SOUSAS1610097</name>
</gene>
<proteinExistence type="predicted"/>
<comment type="caution">
    <text evidence="1">The sequence shown here is derived from an EMBL/GenBank/DDBJ whole genome shotgun (WGS) entry which is preliminary data.</text>
</comment>
<keyword evidence="2" id="KW-1185">Reference proteome</keyword>
<accession>A0A484H3N3</accession>
<name>A0A484H3N3_SOUCH</name>
<evidence type="ECO:0000313" key="1">
    <source>
        <dbReference type="EMBL" id="TEA42602.1"/>
    </source>
</evidence>
<dbReference type="Gene3D" id="3.30.200.20">
    <property type="entry name" value="Phosphorylase Kinase, domain 1"/>
    <property type="match status" value="1"/>
</dbReference>
<evidence type="ECO:0008006" key="3">
    <source>
        <dbReference type="Google" id="ProtNLM"/>
    </source>
</evidence>
<dbReference type="EMBL" id="QWLN02000017">
    <property type="protein sequence ID" value="TEA42602.1"/>
    <property type="molecule type" value="Genomic_DNA"/>
</dbReference>
<dbReference type="Proteomes" id="UP000295264">
    <property type="component" value="Unassembled WGS sequence"/>
</dbReference>
<sequence length="62" mass="6886">GLPADKEARVDCSRLLRTTGRGSFAKVTLAQMAIRVVKETQQSSSSLQHFHEVHSMKVLNHP</sequence>
<reference evidence="1 2" key="1">
    <citation type="journal article" date="2018" name="Genomics">
        <title>Molecular footprints of inshore aquatic adaptation in Indo-Pacific humpback dolphin (Sousa chinensis).</title>
        <authorList>
            <person name="Ming Y."/>
            <person name="Jian J."/>
            <person name="Yu F."/>
            <person name="Yu X."/>
            <person name="Wang J."/>
            <person name="Liu W."/>
        </authorList>
    </citation>
    <scope>NUCLEOTIDE SEQUENCE [LARGE SCALE GENOMIC DNA]</scope>
    <source>
        <strain evidence="1">MY-2018</strain>
        <tissue evidence="1">Skin</tissue>
    </source>
</reference>
<evidence type="ECO:0000313" key="2">
    <source>
        <dbReference type="Proteomes" id="UP000295264"/>
    </source>
</evidence>
<feature type="non-terminal residue" evidence="1">
    <location>
        <position position="1"/>
    </location>
</feature>
<protein>
    <recommendedName>
        <fullName evidence="3">Protein kinase domain-containing protein</fullName>
    </recommendedName>
</protein>